<sequence length="255" mass="29018">MKRMFKTKWTYSAIIVASLLMTSCSLFDLELQKDYDYEHKTLDPNIGISARKFLENRSYETVENPTDTVFKWMRKGLEYAGIPLEEFEKADRTFIFLHNEAIKTWDTKTKKVTAGLFFDFPIVTGVDGTGKPITRPATKWEEYNKDDVRNYFLYLMLQGNYNFDKLTIENIKAKTMLPANTVASKSSLLGYMNEGKGFDQEGLMVLRLVNNSDLAPIQINNKTTNRSGGYIVTNGVVHVFGSKGNTTVYPFSGAL</sequence>
<feature type="signal peptide" evidence="1">
    <location>
        <begin position="1"/>
        <end position="28"/>
    </location>
</feature>
<evidence type="ECO:0000313" key="2">
    <source>
        <dbReference type="EMBL" id="QMV70911.1"/>
    </source>
</evidence>
<evidence type="ECO:0000313" key="3">
    <source>
        <dbReference type="Proteomes" id="UP000515450"/>
    </source>
</evidence>
<evidence type="ECO:0008006" key="4">
    <source>
        <dbReference type="Google" id="ProtNLM"/>
    </source>
</evidence>
<dbReference type="RefSeq" id="WP_182330860.1">
    <property type="nucleotide sequence ID" value="NZ_CP058555.1"/>
</dbReference>
<name>A0A7G5EA86_9SPHI</name>
<accession>A0A7G5EA86</accession>
<dbReference type="Proteomes" id="UP000515450">
    <property type="component" value="Chromosome"/>
</dbReference>
<evidence type="ECO:0000256" key="1">
    <source>
        <dbReference type="SAM" id="SignalP"/>
    </source>
</evidence>
<proteinExistence type="predicted"/>
<gene>
    <name evidence="2" type="ORF">HS960_26160</name>
</gene>
<dbReference type="PROSITE" id="PS51257">
    <property type="entry name" value="PROKAR_LIPOPROTEIN"/>
    <property type="match status" value="1"/>
</dbReference>
<reference evidence="2 3" key="1">
    <citation type="journal article" date="2020" name="G3 (Bethesda)">
        <title>CeMbio - The Caenorhabditis elegans Microbiome Resource.</title>
        <authorList>
            <person name="Dirksen P."/>
            <person name="Assie A."/>
            <person name="Zimmermann J."/>
            <person name="Zhang F."/>
            <person name="Tietje A.M."/>
            <person name="Marsh S.A."/>
            <person name="Felix M.A."/>
            <person name="Shapira M."/>
            <person name="Kaleta C."/>
            <person name="Schulenburg H."/>
            <person name="Samuel B."/>
        </authorList>
    </citation>
    <scope>NUCLEOTIDE SEQUENCE [LARGE SCALE GENOMIC DNA]</scope>
    <source>
        <strain evidence="2 3">BIGb0170</strain>
    </source>
</reference>
<protein>
    <recommendedName>
        <fullName evidence="4">FAS1 domain-containing protein</fullName>
    </recommendedName>
</protein>
<keyword evidence="1" id="KW-0732">Signal</keyword>
<feature type="chain" id="PRO_5028834692" description="FAS1 domain-containing protein" evidence="1">
    <location>
        <begin position="29"/>
        <end position="255"/>
    </location>
</feature>
<organism evidence="2 3">
    <name type="scientific">Sphingobacterium paramultivorum</name>
    <dbReference type="NCBI Taxonomy" id="2886510"/>
    <lineage>
        <taxon>Bacteria</taxon>
        <taxon>Pseudomonadati</taxon>
        <taxon>Bacteroidota</taxon>
        <taxon>Sphingobacteriia</taxon>
        <taxon>Sphingobacteriales</taxon>
        <taxon>Sphingobacteriaceae</taxon>
        <taxon>Sphingobacterium</taxon>
    </lineage>
</organism>
<keyword evidence="3" id="KW-1185">Reference proteome</keyword>
<dbReference type="EMBL" id="CP058555">
    <property type="protein sequence ID" value="QMV70911.1"/>
    <property type="molecule type" value="Genomic_DNA"/>
</dbReference>
<dbReference type="AlphaFoldDB" id="A0A7G5EA86"/>